<sequence length="170" mass="19436">MARVKLPDAPALKSWDDVDLTLKEIGECQLAIESIEADMNTKISDLKLAAEMEAKPHKERIKLLELQMKEYVEANRDDLGNRKTKEINFGRTGYRKSTKIGLPRAGSKLAEVIRKIKEFGMTDCIIQPPEKIDKDNLKKYPENDILKVGATLTVEDTFWYEVDREKLADL</sequence>
<dbReference type="Pfam" id="PF07352">
    <property type="entry name" value="Phage_Mu_Gam"/>
    <property type="match status" value="1"/>
</dbReference>
<protein>
    <submittedName>
        <fullName evidence="1">Host-nuclease inhibitor Gam family protein</fullName>
    </submittedName>
</protein>
<organism evidence="1 2">
    <name type="scientific">Paenibacillus haidiansis</name>
    <dbReference type="NCBI Taxonomy" id="1574488"/>
    <lineage>
        <taxon>Bacteria</taxon>
        <taxon>Bacillati</taxon>
        <taxon>Bacillota</taxon>
        <taxon>Bacilli</taxon>
        <taxon>Bacillales</taxon>
        <taxon>Paenibacillaceae</taxon>
        <taxon>Paenibacillus</taxon>
    </lineage>
</organism>
<name>A0ABU7VPF8_9BACL</name>
<dbReference type="Gene3D" id="1.20.5.170">
    <property type="match status" value="1"/>
</dbReference>
<keyword evidence="2" id="KW-1185">Reference proteome</keyword>
<dbReference type="EMBL" id="JAZHPZ010000003">
    <property type="protein sequence ID" value="MEF2965645.1"/>
    <property type="molecule type" value="Genomic_DNA"/>
</dbReference>
<dbReference type="SUPFAM" id="SSF161266">
    <property type="entry name" value="Gam-like"/>
    <property type="match status" value="1"/>
</dbReference>
<evidence type="ECO:0000313" key="1">
    <source>
        <dbReference type="EMBL" id="MEF2965645.1"/>
    </source>
</evidence>
<evidence type="ECO:0000313" key="2">
    <source>
        <dbReference type="Proteomes" id="UP001306950"/>
    </source>
</evidence>
<gene>
    <name evidence="1" type="ORF">V3851_07370</name>
</gene>
<dbReference type="Proteomes" id="UP001306950">
    <property type="component" value="Unassembled WGS sequence"/>
</dbReference>
<proteinExistence type="predicted"/>
<dbReference type="InterPro" id="IPR009951">
    <property type="entry name" value="Host-nuc_inhib_Gam"/>
</dbReference>
<accession>A0ABU7VPF8</accession>
<reference evidence="1 2" key="1">
    <citation type="submission" date="2024-02" db="EMBL/GenBank/DDBJ databases">
        <title>A nitrogen-fixing paenibacillus bacterium.</title>
        <authorList>
            <person name="Zhang W.L."/>
            <person name="Chen S.F."/>
        </authorList>
    </citation>
    <scope>NUCLEOTIDE SEQUENCE [LARGE SCALE GENOMIC DNA]</scope>
    <source>
        <strain evidence="1 2">M1</strain>
    </source>
</reference>
<comment type="caution">
    <text evidence="1">The sequence shown here is derived from an EMBL/GenBank/DDBJ whole genome shotgun (WGS) entry which is preliminary data.</text>
</comment>
<dbReference type="RefSeq" id="WP_331845878.1">
    <property type="nucleotide sequence ID" value="NZ_JAZHPZ010000003.1"/>
</dbReference>